<protein>
    <submittedName>
        <fullName evidence="2">Uncharacterized protein</fullName>
    </submittedName>
</protein>
<keyword evidence="1" id="KW-0812">Transmembrane</keyword>
<evidence type="ECO:0000313" key="3">
    <source>
        <dbReference type="Proteomes" id="UP000783287"/>
    </source>
</evidence>
<gene>
    <name evidence="2" type="ORF">KC909_01480</name>
</gene>
<reference evidence="2" key="1">
    <citation type="submission" date="2020-04" db="EMBL/GenBank/DDBJ databases">
        <authorList>
            <person name="Zhang T."/>
        </authorList>
    </citation>
    <scope>NUCLEOTIDE SEQUENCE</scope>
    <source>
        <strain evidence="2">HKST-UBA14</strain>
    </source>
</reference>
<reference evidence="2" key="2">
    <citation type="journal article" date="2021" name="Microbiome">
        <title>Successional dynamics and alternative stable states in a saline activated sludge microbial community over 9 years.</title>
        <authorList>
            <person name="Wang Y."/>
            <person name="Ye J."/>
            <person name="Ju F."/>
            <person name="Liu L."/>
            <person name="Boyd J.A."/>
            <person name="Deng Y."/>
            <person name="Parks D.H."/>
            <person name="Jiang X."/>
            <person name="Yin X."/>
            <person name="Woodcroft B.J."/>
            <person name="Tyson G.W."/>
            <person name="Hugenholtz P."/>
            <person name="Polz M.F."/>
            <person name="Zhang T."/>
        </authorList>
    </citation>
    <scope>NUCLEOTIDE SEQUENCE</scope>
    <source>
        <strain evidence="2">HKST-UBA14</strain>
    </source>
</reference>
<comment type="caution">
    <text evidence="2">The sequence shown here is derived from an EMBL/GenBank/DDBJ whole genome shotgun (WGS) entry which is preliminary data.</text>
</comment>
<proteinExistence type="predicted"/>
<sequence>MDASKILSVLGLGCVLLLLIPICMLVFMVLVGTATWVSDPDLWTSEDSSFLIGFAISLLCLLGIALPIGGISVYGLFRKNQ</sequence>
<organism evidence="2 3">
    <name type="scientific">Candidatus Dojkabacteria bacterium</name>
    <dbReference type="NCBI Taxonomy" id="2099670"/>
    <lineage>
        <taxon>Bacteria</taxon>
        <taxon>Candidatus Dojkabacteria</taxon>
    </lineage>
</organism>
<keyword evidence="1" id="KW-0472">Membrane</keyword>
<dbReference type="AlphaFoldDB" id="A0A955L539"/>
<evidence type="ECO:0000313" key="2">
    <source>
        <dbReference type="EMBL" id="MCA9383012.1"/>
    </source>
</evidence>
<feature type="transmembrane region" description="Helical" evidence="1">
    <location>
        <begin position="7"/>
        <end position="30"/>
    </location>
</feature>
<dbReference type="EMBL" id="JAGQLK010000019">
    <property type="protein sequence ID" value="MCA9383012.1"/>
    <property type="molecule type" value="Genomic_DNA"/>
</dbReference>
<evidence type="ECO:0000256" key="1">
    <source>
        <dbReference type="SAM" id="Phobius"/>
    </source>
</evidence>
<accession>A0A955L539</accession>
<feature type="transmembrane region" description="Helical" evidence="1">
    <location>
        <begin position="50"/>
        <end position="77"/>
    </location>
</feature>
<name>A0A955L539_9BACT</name>
<dbReference type="Proteomes" id="UP000783287">
    <property type="component" value="Unassembled WGS sequence"/>
</dbReference>
<keyword evidence="1" id="KW-1133">Transmembrane helix</keyword>